<dbReference type="Gene3D" id="3.40.30.10">
    <property type="entry name" value="Glutaredoxin"/>
    <property type="match status" value="1"/>
</dbReference>
<dbReference type="EMBL" id="PJQY01002388">
    <property type="protein sequence ID" value="PQP94114.1"/>
    <property type="molecule type" value="Genomic_DNA"/>
</dbReference>
<dbReference type="GO" id="GO:0010088">
    <property type="term" value="P:phloem development"/>
    <property type="evidence" value="ECO:0007669"/>
    <property type="project" value="InterPro"/>
</dbReference>
<organism evidence="1 2">
    <name type="scientific">Prunus yedoensis var. nudiflora</name>
    <dbReference type="NCBI Taxonomy" id="2094558"/>
    <lineage>
        <taxon>Eukaryota</taxon>
        <taxon>Viridiplantae</taxon>
        <taxon>Streptophyta</taxon>
        <taxon>Embryophyta</taxon>
        <taxon>Tracheophyta</taxon>
        <taxon>Spermatophyta</taxon>
        <taxon>Magnoliopsida</taxon>
        <taxon>eudicotyledons</taxon>
        <taxon>Gunneridae</taxon>
        <taxon>Pentapetalae</taxon>
        <taxon>rosids</taxon>
        <taxon>fabids</taxon>
        <taxon>Rosales</taxon>
        <taxon>Rosaceae</taxon>
        <taxon>Amygdaloideae</taxon>
        <taxon>Amygdaleae</taxon>
        <taxon>Prunus</taxon>
    </lineage>
</organism>
<name>A0A314XIU4_PRUYE</name>
<protein>
    <submittedName>
        <fullName evidence="1">Uncharacterized protein</fullName>
    </submittedName>
</protein>
<dbReference type="STRING" id="2094558.A0A314XIU4"/>
<accession>A0A314XIU4</accession>
<dbReference type="AlphaFoldDB" id="A0A314XIU4"/>
<keyword evidence="2" id="KW-1185">Reference proteome</keyword>
<reference evidence="1 2" key="1">
    <citation type="submission" date="2018-02" db="EMBL/GenBank/DDBJ databases">
        <title>Draft genome of wild Prunus yedoensis var. nudiflora.</title>
        <authorList>
            <person name="Baek S."/>
            <person name="Kim J.-H."/>
            <person name="Choi K."/>
            <person name="Kim G.-B."/>
            <person name="Cho A."/>
            <person name="Jang H."/>
            <person name="Shin C.-H."/>
            <person name="Yu H.-J."/>
            <person name="Mun J.-H."/>
        </authorList>
    </citation>
    <scope>NUCLEOTIDE SEQUENCE [LARGE SCALE GENOMIC DNA]</scope>
    <source>
        <strain evidence="2">cv. Jeju island</strain>
        <tissue evidence="1">Leaf</tissue>
    </source>
</reference>
<dbReference type="Proteomes" id="UP000250321">
    <property type="component" value="Unassembled WGS sequence"/>
</dbReference>
<evidence type="ECO:0000313" key="1">
    <source>
        <dbReference type="EMBL" id="PQP94114.1"/>
    </source>
</evidence>
<gene>
    <name evidence="1" type="ORF">Pyn_15458</name>
</gene>
<comment type="caution">
    <text evidence="1">The sequence shown here is derived from an EMBL/GenBank/DDBJ whole genome shotgun (WGS) entry which is preliminary data.</text>
</comment>
<proteinExistence type="predicted"/>
<evidence type="ECO:0000313" key="2">
    <source>
        <dbReference type="Proteomes" id="UP000250321"/>
    </source>
</evidence>
<sequence length="269" mass="30647">MRNGGRQPSEYLNAAIFVAYGKLGIKYRGGSLLNGSRQAGTELTARIRRLLQVFCLLPSTPKSFQAIIMVVITVKTPAPQAEAKNLQEQKGKAAEIHEQAKGRSGFQEISDSEARFRTLVFQDNKKVNRVFDGSKIGAPVLVKNFDKLIKDRNLYLFFSGLNLNHLDVDKLMKIYLEGKKAPNNHRIVWIPVVKKWEQHKFDNLVAQMPWYSVEFPHPAKECREQLEKDYSYHEKPIVLVINPAGVVKNKNAHPAILRDERLAAFPYYS</sequence>
<dbReference type="PANTHER" id="PTHR33232">
    <property type="entry name" value="PROTEIN SIEVE ELEMENT OCCLUSION B-LIKE"/>
    <property type="match status" value="1"/>
</dbReference>
<dbReference type="OrthoDB" id="1142465at2759"/>
<dbReference type="PANTHER" id="PTHR33232:SF18">
    <property type="entry name" value="PROTEIN SIEVE ELEMENT OCCLUSION B-LIKE"/>
    <property type="match status" value="1"/>
</dbReference>
<dbReference type="InterPro" id="IPR039299">
    <property type="entry name" value="SEOA"/>
</dbReference>